<gene>
    <name evidence="2" type="ORF">ACFO0C_40355</name>
</gene>
<feature type="signal peptide" evidence="1">
    <location>
        <begin position="1"/>
        <end position="27"/>
    </location>
</feature>
<dbReference type="SUPFAM" id="SSF50405">
    <property type="entry name" value="Actin-crosslinking proteins"/>
    <property type="match status" value="1"/>
</dbReference>
<evidence type="ECO:0000256" key="1">
    <source>
        <dbReference type="SAM" id="SignalP"/>
    </source>
</evidence>
<dbReference type="CDD" id="cd00257">
    <property type="entry name" value="beta-trefoil_FSCN-like"/>
    <property type="match status" value="1"/>
</dbReference>
<reference evidence="3" key="1">
    <citation type="journal article" date="2019" name="Int. J. Syst. Evol. Microbiol.">
        <title>The Global Catalogue of Microorganisms (GCM) 10K type strain sequencing project: providing services to taxonomists for standard genome sequencing and annotation.</title>
        <authorList>
            <consortium name="The Broad Institute Genomics Platform"/>
            <consortium name="The Broad Institute Genome Sequencing Center for Infectious Disease"/>
            <person name="Wu L."/>
            <person name="Ma J."/>
        </authorList>
    </citation>
    <scope>NUCLEOTIDE SEQUENCE [LARGE SCALE GENOMIC DNA]</scope>
    <source>
        <strain evidence="3">TBRC 5832</strain>
    </source>
</reference>
<evidence type="ECO:0000313" key="3">
    <source>
        <dbReference type="Proteomes" id="UP001595867"/>
    </source>
</evidence>
<dbReference type="EMBL" id="JBHSBL010000027">
    <property type="protein sequence ID" value="MFC4071222.1"/>
    <property type="molecule type" value="Genomic_DNA"/>
</dbReference>
<organism evidence="2 3">
    <name type="scientific">Actinoplanes subglobosus</name>
    <dbReference type="NCBI Taxonomy" id="1547892"/>
    <lineage>
        <taxon>Bacteria</taxon>
        <taxon>Bacillati</taxon>
        <taxon>Actinomycetota</taxon>
        <taxon>Actinomycetes</taxon>
        <taxon>Micromonosporales</taxon>
        <taxon>Micromonosporaceae</taxon>
        <taxon>Actinoplanes</taxon>
    </lineage>
</organism>
<dbReference type="Proteomes" id="UP001595867">
    <property type="component" value="Unassembled WGS sequence"/>
</dbReference>
<name>A0ABV8J3X6_9ACTN</name>
<evidence type="ECO:0000313" key="2">
    <source>
        <dbReference type="EMBL" id="MFC4071222.1"/>
    </source>
</evidence>
<sequence>MNSAVRRLAAVPVGILLLASLAEPAGASASTAILTPSGAGPAVMEQMRHDVAAATGAADVPCWRDLTIKSVANGRFVSAEIGWDGANYGALRARAAAPGKWEKFIVCRDADTGVTKIRAQANNEFVSAELDYAGARYGMLRAQAEKVGGWERFYSNSAPGGQFSFYTKDTRRWVAAETTFTGNLYGVLRARATSVSAEETFAW</sequence>
<dbReference type="Gene3D" id="2.80.10.50">
    <property type="match status" value="1"/>
</dbReference>
<keyword evidence="1" id="KW-0732">Signal</keyword>
<protein>
    <submittedName>
        <fullName evidence="2">Uncharacterized protein</fullName>
    </submittedName>
</protein>
<dbReference type="InterPro" id="IPR008999">
    <property type="entry name" value="Actin-crosslinking"/>
</dbReference>
<comment type="caution">
    <text evidence="2">The sequence shown here is derived from an EMBL/GenBank/DDBJ whole genome shotgun (WGS) entry which is preliminary data.</text>
</comment>
<keyword evidence="3" id="KW-1185">Reference proteome</keyword>
<feature type="chain" id="PRO_5046634521" evidence="1">
    <location>
        <begin position="28"/>
        <end position="203"/>
    </location>
</feature>
<accession>A0ABV8J3X6</accession>
<dbReference type="RefSeq" id="WP_378072094.1">
    <property type="nucleotide sequence ID" value="NZ_JBHSBL010000027.1"/>
</dbReference>
<proteinExistence type="predicted"/>